<name>A0A518CQT3_9PLAN</name>
<protein>
    <recommendedName>
        <fullName evidence="7">Resolvase/invertase-type recombinase catalytic domain-containing protein</fullName>
    </recommendedName>
</protein>
<dbReference type="PANTHER" id="PTHR30461:SF2">
    <property type="entry name" value="SERINE RECOMBINASE PINE-RELATED"/>
    <property type="match status" value="1"/>
</dbReference>
<dbReference type="Proteomes" id="UP000317178">
    <property type="component" value="Chromosome"/>
</dbReference>
<evidence type="ECO:0000259" key="4">
    <source>
        <dbReference type="PROSITE" id="PS51737"/>
    </source>
</evidence>
<evidence type="ECO:0000313" key="6">
    <source>
        <dbReference type="Proteomes" id="UP000317178"/>
    </source>
</evidence>
<dbReference type="InterPro" id="IPR038109">
    <property type="entry name" value="DNA_bind_recomb_sf"/>
</dbReference>
<dbReference type="PROSITE" id="PS51737">
    <property type="entry name" value="RECOMBINASE_DNA_BIND"/>
    <property type="match status" value="1"/>
</dbReference>
<keyword evidence="6" id="KW-1185">Reference proteome</keyword>
<evidence type="ECO:0008006" key="7">
    <source>
        <dbReference type="Google" id="ProtNLM"/>
    </source>
</evidence>
<dbReference type="SUPFAM" id="SSF53041">
    <property type="entry name" value="Resolvase-like"/>
    <property type="match status" value="1"/>
</dbReference>
<proteinExistence type="predicted"/>
<feature type="domain" description="Resolvase/invertase-type recombinase catalytic" evidence="3">
    <location>
        <begin position="4"/>
        <end position="166"/>
    </location>
</feature>
<feature type="domain" description="Recombinase" evidence="4">
    <location>
        <begin position="177"/>
        <end position="308"/>
    </location>
</feature>
<evidence type="ECO:0000256" key="1">
    <source>
        <dbReference type="ARBA" id="ARBA00023125"/>
    </source>
</evidence>
<evidence type="ECO:0000256" key="2">
    <source>
        <dbReference type="ARBA" id="ARBA00023172"/>
    </source>
</evidence>
<dbReference type="AlphaFoldDB" id="A0A518CQT3"/>
<dbReference type="InterPro" id="IPR006119">
    <property type="entry name" value="Resolv_N"/>
</dbReference>
<dbReference type="Pfam" id="PF00239">
    <property type="entry name" value="Resolvase"/>
    <property type="match status" value="1"/>
</dbReference>
<dbReference type="Pfam" id="PF07508">
    <property type="entry name" value="Recombinase"/>
    <property type="match status" value="1"/>
</dbReference>
<dbReference type="EMBL" id="CP036281">
    <property type="protein sequence ID" value="QDU81583.1"/>
    <property type="molecule type" value="Genomic_DNA"/>
</dbReference>
<dbReference type="CDD" id="cd00338">
    <property type="entry name" value="Ser_Recombinase"/>
    <property type="match status" value="1"/>
</dbReference>
<evidence type="ECO:0000259" key="3">
    <source>
        <dbReference type="PROSITE" id="PS51736"/>
    </source>
</evidence>
<sequence length="588" mass="67495">MSKTAYSYARFSTLEQEKGNSLNRQMKLTKRWCEANDYVLDTTLKPDRGLSGYRGDNLKEGGSLALFIKLCESGQIPHGSALVVESLDRISRQKPMTAVSLLLSIVSSGIRIVAVSPSEQIIDEETLNRDPMCLMSMVMTLCRSNEESEVKSVRLKEVWQYKREKAMDGNRVRHRCPFWLTYNDEKRAYELNEHVSIVRRICHLYLDNHGPVTIASMFNKENVPVIITNRSKKKSGPLFWSKSTINKIVSNRSLIGEMQFQKGSKYLTVEHRQNIGDAIQNYYPSAIKEADFYRLQSLVKMKKTPGRKRDLSGRITNLFQGKIRCAIDGSNMQIVNKGTKSSGKQLVSSGAVNKIKNSKYVSFPYQYLEEGILYTMKDISISDISPQTIPSDLQDRLDEAETMLGKKTLLMEKMQTKLNVEEDIDLIDTLTPKVVKLRKEVRILKQQTEDLKGEMSASLPTVEDVKRLIFYMRNKDKAGDIEVRHKFRTLFSELIEDVKMLTLVSGHYRLCCLTLHYKTTDAVKFQMVAVHRNRFLGSLAKNLNIDLTDENVQLRLQQEWDSLKNPRSVAETGNNITQYFNQFSKNWK</sequence>
<dbReference type="InterPro" id="IPR011109">
    <property type="entry name" value="DNA_bind_recombinase_dom"/>
</dbReference>
<dbReference type="GO" id="GO:0000150">
    <property type="term" value="F:DNA strand exchange activity"/>
    <property type="evidence" value="ECO:0007669"/>
    <property type="project" value="InterPro"/>
</dbReference>
<dbReference type="PROSITE" id="PS51736">
    <property type="entry name" value="RECOMBINASES_3"/>
    <property type="match status" value="1"/>
</dbReference>
<dbReference type="OrthoDB" id="9791494at2"/>
<keyword evidence="2" id="KW-0233">DNA recombination</keyword>
<accession>A0A518CQT3</accession>
<dbReference type="SMART" id="SM00857">
    <property type="entry name" value="Resolvase"/>
    <property type="match status" value="1"/>
</dbReference>
<organism evidence="5 6">
    <name type="scientific">Polystyrenella longa</name>
    <dbReference type="NCBI Taxonomy" id="2528007"/>
    <lineage>
        <taxon>Bacteria</taxon>
        <taxon>Pseudomonadati</taxon>
        <taxon>Planctomycetota</taxon>
        <taxon>Planctomycetia</taxon>
        <taxon>Planctomycetales</taxon>
        <taxon>Planctomycetaceae</taxon>
        <taxon>Polystyrenella</taxon>
    </lineage>
</organism>
<dbReference type="RefSeq" id="WP_144997050.1">
    <property type="nucleotide sequence ID" value="NZ_CP036281.1"/>
</dbReference>
<reference evidence="5 6" key="1">
    <citation type="submission" date="2019-02" db="EMBL/GenBank/DDBJ databases">
        <title>Deep-cultivation of Planctomycetes and their phenomic and genomic characterization uncovers novel biology.</title>
        <authorList>
            <person name="Wiegand S."/>
            <person name="Jogler M."/>
            <person name="Boedeker C."/>
            <person name="Pinto D."/>
            <person name="Vollmers J."/>
            <person name="Rivas-Marin E."/>
            <person name="Kohn T."/>
            <person name="Peeters S.H."/>
            <person name="Heuer A."/>
            <person name="Rast P."/>
            <person name="Oberbeckmann S."/>
            <person name="Bunk B."/>
            <person name="Jeske O."/>
            <person name="Meyerdierks A."/>
            <person name="Storesund J.E."/>
            <person name="Kallscheuer N."/>
            <person name="Luecker S."/>
            <person name="Lage O.M."/>
            <person name="Pohl T."/>
            <person name="Merkel B.J."/>
            <person name="Hornburger P."/>
            <person name="Mueller R.-W."/>
            <person name="Bruemmer F."/>
            <person name="Labrenz M."/>
            <person name="Spormann A.M."/>
            <person name="Op den Camp H."/>
            <person name="Overmann J."/>
            <person name="Amann R."/>
            <person name="Jetten M.S.M."/>
            <person name="Mascher T."/>
            <person name="Medema M.H."/>
            <person name="Devos D.P."/>
            <person name="Kaster A.-K."/>
            <person name="Ovreas L."/>
            <person name="Rohde M."/>
            <person name="Galperin M.Y."/>
            <person name="Jogler C."/>
        </authorList>
    </citation>
    <scope>NUCLEOTIDE SEQUENCE [LARGE SCALE GENOMIC DNA]</scope>
    <source>
        <strain evidence="5 6">Pla110</strain>
    </source>
</reference>
<evidence type="ECO:0000313" key="5">
    <source>
        <dbReference type="EMBL" id="QDU81583.1"/>
    </source>
</evidence>
<gene>
    <name evidence="5" type="ORF">Pla110_33250</name>
</gene>
<dbReference type="KEGG" id="plon:Pla110_33250"/>
<dbReference type="Gene3D" id="3.40.50.1390">
    <property type="entry name" value="Resolvase, N-terminal catalytic domain"/>
    <property type="match status" value="1"/>
</dbReference>
<keyword evidence="1" id="KW-0238">DNA-binding</keyword>
<dbReference type="InterPro" id="IPR036162">
    <property type="entry name" value="Resolvase-like_N_sf"/>
</dbReference>
<dbReference type="GO" id="GO:0003677">
    <property type="term" value="F:DNA binding"/>
    <property type="evidence" value="ECO:0007669"/>
    <property type="project" value="UniProtKB-KW"/>
</dbReference>
<dbReference type="PANTHER" id="PTHR30461">
    <property type="entry name" value="DNA-INVERTASE FROM LAMBDOID PROPHAGE"/>
    <property type="match status" value="1"/>
</dbReference>
<dbReference type="Gene3D" id="3.90.1750.20">
    <property type="entry name" value="Putative Large Serine Recombinase, Chain B, Domain 2"/>
    <property type="match status" value="1"/>
</dbReference>
<dbReference type="InterPro" id="IPR050639">
    <property type="entry name" value="SSR_resolvase"/>
</dbReference>